<evidence type="ECO:0000313" key="14">
    <source>
        <dbReference type="Proteomes" id="UP000009168"/>
    </source>
</evidence>
<evidence type="ECO:0000256" key="9">
    <source>
        <dbReference type="RuleBase" id="RU003722"/>
    </source>
</evidence>
<keyword evidence="6 9" id="KW-0406">Ion transport</keyword>
<dbReference type="NCBIfam" id="TIGR00840">
    <property type="entry name" value="b_cpa1"/>
    <property type="match status" value="1"/>
</dbReference>
<dbReference type="eggNOG" id="KOG1965">
    <property type="taxonomic scope" value="Eukaryota"/>
</dbReference>
<feature type="transmembrane region" description="Helical" evidence="11">
    <location>
        <begin position="12"/>
        <end position="28"/>
    </location>
</feature>
<evidence type="ECO:0000256" key="4">
    <source>
        <dbReference type="ARBA" id="ARBA00022989"/>
    </source>
</evidence>
<feature type="transmembrane region" description="Helical" evidence="11">
    <location>
        <begin position="62"/>
        <end position="80"/>
    </location>
</feature>
<feature type="compositionally biased region" description="Polar residues" evidence="10">
    <location>
        <begin position="545"/>
        <end position="556"/>
    </location>
</feature>
<dbReference type="RefSeq" id="XP_001011999.1">
    <property type="nucleotide sequence ID" value="XM_001011999.1"/>
</dbReference>
<dbReference type="PRINTS" id="PR01084">
    <property type="entry name" value="NAHEXCHNGR"/>
</dbReference>
<evidence type="ECO:0000256" key="1">
    <source>
        <dbReference type="ARBA" id="ARBA00004141"/>
    </source>
</evidence>
<protein>
    <recommendedName>
        <fullName evidence="9">Sodium/hydrogen exchanger</fullName>
    </recommendedName>
</protein>
<name>Q233S5_TETTS</name>
<keyword evidence="2 9" id="KW-0813">Transport</keyword>
<evidence type="ECO:0000256" key="3">
    <source>
        <dbReference type="ARBA" id="ARBA00022692"/>
    </source>
</evidence>
<feature type="transmembrane region" description="Helical" evidence="11">
    <location>
        <begin position="138"/>
        <end position="157"/>
    </location>
</feature>
<feature type="transmembrane region" description="Helical" evidence="11">
    <location>
        <begin position="293"/>
        <end position="316"/>
    </location>
</feature>
<dbReference type="InterPro" id="IPR004709">
    <property type="entry name" value="NaH_exchanger"/>
</dbReference>
<evidence type="ECO:0000256" key="6">
    <source>
        <dbReference type="ARBA" id="ARBA00023065"/>
    </source>
</evidence>
<evidence type="ECO:0000256" key="2">
    <source>
        <dbReference type="ARBA" id="ARBA00022448"/>
    </source>
</evidence>
<dbReference type="AlphaFoldDB" id="Q233S5"/>
<feature type="transmembrane region" description="Helical" evidence="11">
    <location>
        <begin position="397"/>
        <end position="422"/>
    </location>
</feature>
<feature type="transmembrane region" description="Helical" evidence="11">
    <location>
        <begin position="92"/>
        <end position="113"/>
    </location>
</feature>
<evidence type="ECO:0000256" key="10">
    <source>
        <dbReference type="SAM" id="MobiDB-lite"/>
    </source>
</evidence>
<feature type="domain" description="Cation/H+ exchanger transmembrane" evidence="12">
    <location>
        <begin position="27"/>
        <end position="420"/>
    </location>
</feature>
<feature type="compositionally biased region" description="Polar residues" evidence="10">
    <location>
        <begin position="566"/>
        <end position="579"/>
    </location>
</feature>
<dbReference type="GO" id="GO:0051453">
    <property type="term" value="P:regulation of intracellular pH"/>
    <property type="evidence" value="ECO:0007669"/>
    <property type="project" value="TreeGrafter"/>
</dbReference>
<feature type="transmembrane region" description="Helical" evidence="11">
    <location>
        <begin position="328"/>
        <end position="358"/>
    </location>
</feature>
<keyword evidence="9" id="KW-0050">Antiport</keyword>
<keyword evidence="5" id="KW-0915">Sodium</keyword>
<keyword evidence="8 9" id="KW-0739">Sodium transport</keyword>
<dbReference type="InParanoid" id="Q233S5"/>
<dbReference type="InterPro" id="IPR018422">
    <property type="entry name" value="Cation/H_exchanger_CPA1"/>
</dbReference>
<dbReference type="OrthoDB" id="196264at2759"/>
<proteinExistence type="inferred from homology"/>
<feature type="region of interest" description="Disordered" evidence="10">
    <location>
        <begin position="543"/>
        <end position="586"/>
    </location>
</feature>
<feature type="transmembrane region" description="Helical" evidence="11">
    <location>
        <begin position="248"/>
        <end position="273"/>
    </location>
</feature>
<keyword evidence="4 11" id="KW-1133">Transmembrane helix</keyword>
<gene>
    <name evidence="13" type="ORF">TTHERM_00807980</name>
</gene>
<feature type="transmembrane region" description="Helical" evidence="11">
    <location>
        <begin position="215"/>
        <end position="233"/>
    </location>
</feature>
<dbReference type="OMA" id="DHLDHFW"/>
<dbReference type="GeneID" id="7829643"/>
<comment type="subcellular location">
    <subcellularLocation>
        <location evidence="1">Membrane</location>
        <topology evidence="1">Multi-pass membrane protein</topology>
    </subcellularLocation>
</comment>
<reference evidence="14" key="1">
    <citation type="journal article" date="2006" name="PLoS Biol.">
        <title>Macronuclear genome sequence of the ciliate Tetrahymena thermophila, a model eukaryote.</title>
        <authorList>
            <person name="Eisen J.A."/>
            <person name="Coyne R.S."/>
            <person name="Wu M."/>
            <person name="Wu D."/>
            <person name="Thiagarajan M."/>
            <person name="Wortman J.R."/>
            <person name="Badger J.H."/>
            <person name="Ren Q."/>
            <person name="Amedeo P."/>
            <person name="Jones K.M."/>
            <person name="Tallon L.J."/>
            <person name="Delcher A.L."/>
            <person name="Salzberg S.L."/>
            <person name="Silva J.C."/>
            <person name="Haas B.J."/>
            <person name="Majoros W.H."/>
            <person name="Farzad M."/>
            <person name="Carlton J.M."/>
            <person name="Smith R.K. Jr."/>
            <person name="Garg J."/>
            <person name="Pearlman R.E."/>
            <person name="Karrer K.M."/>
            <person name="Sun L."/>
            <person name="Manning G."/>
            <person name="Elde N.C."/>
            <person name="Turkewitz A.P."/>
            <person name="Asai D.J."/>
            <person name="Wilkes D.E."/>
            <person name="Wang Y."/>
            <person name="Cai H."/>
            <person name="Collins K."/>
            <person name="Stewart B.A."/>
            <person name="Lee S.R."/>
            <person name="Wilamowska K."/>
            <person name="Weinberg Z."/>
            <person name="Ruzzo W.L."/>
            <person name="Wloga D."/>
            <person name="Gaertig J."/>
            <person name="Frankel J."/>
            <person name="Tsao C.-C."/>
            <person name="Gorovsky M.A."/>
            <person name="Keeling P.J."/>
            <person name="Waller R.F."/>
            <person name="Patron N.J."/>
            <person name="Cherry J.M."/>
            <person name="Stover N.A."/>
            <person name="Krieger C.J."/>
            <person name="del Toro C."/>
            <person name="Ryder H.F."/>
            <person name="Williamson S.C."/>
            <person name="Barbeau R.A."/>
            <person name="Hamilton E.P."/>
            <person name="Orias E."/>
        </authorList>
    </citation>
    <scope>NUCLEOTIDE SEQUENCE [LARGE SCALE GENOMIC DNA]</scope>
    <source>
        <strain evidence="14">SB210</strain>
    </source>
</reference>
<dbReference type="GO" id="GO:0005886">
    <property type="term" value="C:plasma membrane"/>
    <property type="evidence" value="ECO:0007669"/>
    <property type="project" value="TreeGrafter"/>
</dbReference>
<evidence type="ECO:0000256" key="11">
    <source>
        <dbReference type="SAM" id="Phobius"/>
    </source>
</evidence>
<dbReference type="HOGENOM" id="CLU_023215_0_0_1"/>
<dbReference type="GO" id="GO:0015386">
    <property type="term" value="F:potassium:proton antiporter activity"/>
    <property type="evidence" value="ECO:0007669"/>
    <property type="project" value="TreeGrafter"/>
</dbReference>
<comment type="similarity">
    <text evidence="9">Belongs to the monovalent cation:proton antiporter 1 (CPA1) transporter (TC 2.A.36) family.</text>
</comment>
<feature type="transmembrane region" description="Helical" evidence="11">
    <location>
        <begin position="35"/>
        <end position="56"/>
    </location>
</feature>
<dbReference type="GO" id="GO:0098719">
    <property type="term" value="P:sodium ion import across plasma membrane"/>
    <property type="evidence" value="ECO:0007669"/>
    <property type="project" value="TreeGrafter"/>
</dbReference>
<evidence type="ECO:0000313" key="13">
    <source>
        <dbReference type="EMBL" id="EAR91754.1"/>
    </source>
</evidence>
<evidence type="ECO:0000256" key="5">
    <source>
        <dbReference type="ARBA" id="ARBA00023053"/>
    </source>
</evidence>
<dbReference type="Gene3D" id="6.10.140.1330">
    <property type="match status" value="1"/>
</dbReference>
<dbReference type="Proteomes" id="UP000009168">
    <property type="component" value="Unassembled WGS sequence"/>
</dbReference>
<accession>Q233S5</accession>
<evidence type="ECO:0000259" key="12">
    <source>
        <dbReference type="Pfam" id="PF00999"/>
    </source>
</evidence>
<keyword evidence="7 11" id="KW-0472">Membrane</keyword>
<evidence type="ECO:0000256" key="7">
    <source>
        <dbReference type="ARBA" id="ARBA00023136"/>
    </source>
</evidence>
<dbReference type="Pfam" id="PF00999">
    <property type="entry name" value="Na_H_Exchanger"/>
    <property type="match status" value="1"/>
</dbReference>
<organism evidence="13 14">
    <name type="scientific">Tetrahymena thermophila (strain SB210)</name>
    <dbReference type="NCBI Taxonomy" id="312017"/>
    <lineage>
        <taxon>Eukaryota</taxon>
        <taxon>Sar</taxon>
        <taxon>Alveolata</taxon>
        <taxon>Ciliophora</taxon>
        <taxon>Intramacronucleata</taxon>
        <taxon>Oligohymenophorea</taxon>
        <taxon>Hymenostomatida</taxon>
        <taxon>Tetrahymenina</taxon>
        <taxon>Tetrahymenidae</taxon>
        <taxon>Tetrahymena</taxon>
    </lineage>
</organism>
<dbReference type="PANTHER" id="PTHR10110">
    <property type="entry name" value="SODIUM/HYDROGEN EXCHANGER"/>
    <property type="match status" value="1"/>
</dbReference>
<dbReference type="KEGG" id="tet:TTHERM_00807980"/>
<sequence>MSFLDDNYGYSLVVVVLLISYVSFQAIIEHKKIHLIHETGFGMLIGLIIGVFFKFFSNKISFSGESFFEIILPPIIFAAGYNLKKKKFFENFFYITLFAVIGTLINFFITLFITKGFEEAGMIVDLENQKVDLNNKDLLYFSATMCASDAIAALTLINSTIYPKLFSIVFGEGLLNDAVAIILFKSVESIVGSNGSVKLDSGIILELFGSFLKNCLLSVLIGILMAIIATLMTKKFRFLVSDPIKENIFLLLIGYGTYCLAELVDVSSVIALLTSGILMSHYMRYNMSEYGRISTAITVSTLSQIAESFLFIYLGISAWTYMSDVNKVSVTFIAISFLITCIARIGCIFITSGIAYLFKKKTWSVNIYELLIIWFSGLIRGAVAFALIITVEKELNPIVISTILFIVFFTTVVLGAFMPFYIKFFIKKMSSSEKIKIREQLLSESKSRKKKEKNKKPSLIKKLDEEVLKPLFIYDYYNRKLDIQIEKQKQKEDQELQITQNQVSQDEILNQSFDPGNNPVLSDIRFLQNQKGSQIQNVVLDFNKKGNNSSKSYQDNIENEEDHDSPQNQSKSINSSFENVKNDKNQ</sequence>
<dbReference type="InterPro" id="IPR006153">
    <property type="entry name" value="Cation/H_exchanger_TM"/>
</dbReference>
<keyword evidence="3 9" id="KW-0812">Transmembrane</keyword>
<dbReference type="GO" id="GO:0015385">
    <property type="term" value="F:sodium:proton antiporter activity"/>
    <property type="evidence" value="ECO:0007669"/>
    <property type="project" value="InterPro"/>
</dbReference>
<evidence type="ECO:0000256" key="8">
    <source>
        <dbReference type="ARBA" id="ARBA00023201"/>
    </source>
</evidence>
<dbReference type="PANTHER" id="PTHR10110:SF187">
    <property type="entry name" value="SODIUM_HYDROGEN EXCHANGER"/>
    <property type="match status" value="1"/>
</dbReference>
<feature type="transmembrane region" description="Helical" evidence="11">
    <location>
        <begin position="370"/>
        <end position="391"/>
    </location>
</feature>
<dbReference type="EMBL" id="GG662769">
    <property type="protein sequence ID" value="EAR91754.1"/>
    <property type="molecule type" value="Genomic_DNA"/>
</dbReference>
<keyword evidence="14" id="KW-1185">Reference proteome</keyword>